<keyword evidence="5" id="KW-0804">Transcription</keyword>
<dbReference type="PROSITE" id="PS50110">
    <property type="entry name" value="RESPONSE_REGULATORY"/>
    <property type="match status" value="1"/>
</dbReference>
<sequence>MRLLLVEDEAKMVALLRRGLEEEGHRLDVCSRGDEALALGTPDAYEVIVLDWSLPDMEGMTLLKGWREAGVRTPVLMLTARGTTADKVLGLRSGADDYLVKPFDFEELLARLEVLRRRSEGRDGDVRLGELVLEPGRRVLRVGAREESLTAREFALFSSLARHPGEAQVRARLMDQTWGPDFKGSANVLDVYVGYLRTKLERLGAAHVTLRSVRGVGYKLMVAPAGGSSA</sequence>
<evidence type="ECO:0000256" key="5">
    <source>
        <dbReference type="ARBA" id="ARBA00023163"/>
    </source>
</evidence>
<accession>A0ABR9PM40</accession>
<dbReference type="PANTHER" id="PTHR48111:SF22">
    <property type="entry name" value="REGULATOR OF RPOS"/>
    <property type="match status" value="1"/>
</dbReference>
<keyword evidence="1 6" id="KW-0597">Phosphoprotein</keyword>
<dbReference type="Gene3D" id="3.40.50.2300">
    <property type="match status" value="1"/>
</dbReference>
<dbReference type="Gene3D" id="6.10.250.690">
    <property type="match status" value="1"/>
</dbReference>
<dbReference type="InterPro" id="IPR036388">
    <property type="entry name" value="WH-like_DNA-bd_sf"/>
</dbReference>
<evidence type="ECO:0000313" key="11">
    <source>
        <dbReference type="Proteomes" id="UP001516472"/>
    </source>
</evidence>
<keyword evidence="2" id="KW-0902">Two-component regulatory system</keyword>
<dbReference type="InterPro" id="IPR001789">
    <property type="entry name" value="Sig_transdc_resp-reg_receiver"/>
</dbReference>
<dbReference type="Gene3D" id="1.10.10.10">
    <property type="entry name" value="Winged helix-like DNA-binding domain superfamily/Winged helix DNA-binding domain"/>
    <property type="match status" value="1"/>
</dbReference>
<dbReference type="InterPro" id="IPR001867">
    <property type="entry name" value="OmpR/PhoB-type_DNA-bd"/>
</dbReference>
<evidence type="ECO:0000256" key="2">
    <source>
        <dbReference type="ARBA" id="ARBA00023012"/>
    </source>
</evidence>
<feature type="modified residue" description="4-aspartylphosphate" evidence="6">
    <location>
        <position position="51"/>
    </location>
</feature>
<dbReference type="InterPro" id="IPR039420">
    <property type="entry name" value="WalR-like"/>
</dbReference>
<keyword evidence="3" id="KW-0805">Transcription regulation</keyword>
<proteinExistence type="predicted"/>
<dbReference type="SUPFAM" id="SSF52172">
    <property type="entry name" value="CheY-like"/>
    <property type="match status" value="1"/>
</dbReference>
<feature type="domain" description="OmpR/PhoB-type" evidence="9">
    <location>
        <begin position="123"/>
        <end position="222"/>
    </location>
</feature>
<keyword evidence="11" id="KW-1185">Reference proteome</keyword>
<evidence type="ECO:0000259" key="9">
    <source>
        <dbReference type="PROSITE" id="PS51755"/>
    </source>
</evidence>
<dbReference type="Pfam" id="PF00486">
    <property type="entry name" value="Trans_reg_C"/>
    <property type="match status" value="1"/>
</dbReference>
<evidence type="ECO:0000256" key="7">
    <source>
        <dbReference type="PROSITE-ProRule" id="PRU01091"/>
    </source>
</evidence>
<reference evidence="10 11" key="1">
    <citation type="submission" date="2020-02" db="EMBL/GenBank/DDBJ databases">
        <authorList>
            <person name="Babadi Z.K."/>
            <person name="Risdian C."/>
            <person name="Ebrahimipour G.H."/>
            <person name="Wink J."/>
        </authorList>
    </citation>
    <scope>NUCLEOTIDE SEQUENCE [LARGE SCALE GENOMIC DNA]</scope>
    <source>
        <strain evidence="10 11">ZKHCc1 1396</strain>
    </source>
</reference>
<evidence type="ECO:0000256" key="1">
    <source>
        <dbReference type="ARBA" id="ARBA00022553"/>
    </source>
</evidence>
<evidence type="ECO:0000256" key="4">
    <source>
        <dbReference type="ARBA" id="ARBA00023125"/>
    </source>
</evidence>
<comment type="caution">
    <text evidence="10">The sequence shown here is derived from an EMBL/GenBank/DDBJ whole genome shotgun (WGS) entry which is preliminary data.</text>
</comment>
<dbReference type="CDD" id="cd00383">
    <property type="entry name" value="trans_reg_C"/>
    <property type="match status" value="1"/>
</dbReference>
<dbReference type="PROSITE" id="PS51755">
    <property type="entry name" value="OMPR_PHOB"/>
    <property type="match status" value="1"/>
</dbReference>
<protein>
    <submittedName>
        <fullName evidence="10">Response regulator transcription factor</fullName>
    </submittedName>
</protein>
<evidence type="ECO:0000259" key="8">
    <source>
        <dbReference type="PROSITE" id="PS50110"/>
    </source>
</evidence>
<dbReference type="PANTHER" id="PTHR48111">
    <property type="entry name" value="REGULATOR OF RPOS"/>
    <property type="match status" value="1"/>
</dbReference>
<name>A0ABR9PM40_9BACT</name>
<evidence type="ECO:0000313" key="10">
    <source>
        <dbReference type="EMBL" id="MBE4748985.1"/>
    </source>
</evidence>
<gene>
    <name evidence="10" type="ORF">G4177_12515</name>
</gene>
<evidence type="ECO:0000256" key="3">
    <source>
        <dbReference type="ARBA" id="ARBA00023015"/>
    </source>
</evidence>
<evidence type="ECO:0000256" key="6">
    <source>
        <dbReference type="PROSITE-ProRule" id="PRU00169"/>
    </source>
</evidence>
<dbReference type="InterPro" id="IPR011006">
    <property type="entry name" value="CheY-like_superfamily"/>
</dbReference>
<keyword evidence="4 7" id="KW-0238">DNA-binding</keyword>
<dbReference type="SUPFAM" id="SSF46894">
    <property type="entry name" value="C-terminal effector domain of the bipartite response regulators"/>
    <property type="match status" value="1"/>
</dbReference>
<organism evidence="10 11">
    <name type="scientific">Corallococcus soli</name>
    <dbReference type="NCBI Taxonomy" id="2710757"/>
    <lineage>
        <taxon>Bacteria</taxon>
        <taxon>Pseudomonadati</taxon>
        <taxon>Myxococcota</taxon>
        <taxon>Myxococcia</taxon>
        <taxon>Myxococcales</taxon>
        <taxon>Cystobacterineae</taxon>
        <taxon>Myxococcaceae</taxon>
        <taxon>Corallococcus</taxon>
    </lineage>
</organism>
<dbReference type="EMBL" id="JAAIYO010000003">
    <property type="protein sequence ID" value="MBE4748985.1"/>
    <property type="molecule type" value="Genomic_DNA"/>
</dbReference>
<feature type="domain" description="Response regulatory" evidence="8">
    <location>
        <begin position="2"/>
        <end position="116"/>
    </location>
</feature>
<dbReference type="Proteomes" id="UP001516472">
    <property type="component" value="Unassembled WGS sequence"/>
</dbReference>
<dbReference type="Pfam" id="PF00072">
    <property type="entry name" value="Response_reg"/>
    <property type="match status" value="1"/>
</dbReference>
<dbReference type="SMART" id="SM00448">
    <property type="entry name" value="REC"/>
    <property type="match status" value="1"/>
</dbReference>
<dbReference type="RefSeq" id="WP_193348400.1">
    <property type="nucleotide sequence ID" value="NZ_CBCSIP010000307.1"/>
</dbReference>
<feature type="DNA-binding region" description="OmpR/PhoB-type" evidence="7">
    <location>
        <begin position="123"/>
        <end position="222"/>
    </location>
</feature>
<dbReference type="InterPro" id="IPR016032">
    <property type="entry name" value="Sig_transdc_resp-reg_C-effctor"/>
</dbReference>
<dbReference type="SMART" id="SM00862">
    <property type="entry name" value="Trans_reg_C"/>
    <property type="match status" value="1"/>
</dbReference>